<reference evidence="1" key="1">
    <citation type="journal article" date="2020" name="Stud. Mycol.">
        <title>101 Dothideomycetes genomes: a test case for predicting lifestyles and emergence of pathogens.</title>
        <authorList>
            <person name="Haridas S."/>
            <person name="Albert R."/>
            <person name="Binder M."/>
            <person name="Bloem J."/>
            <person name="Labutti K."/>
            <person name="Salamov A."/>
            <person name="Andreopoulos B."/>
            <person name="Baker S."/>
            <person name="Barry K."/>
            <person name="Bills G."/>
            <person name="Bluhm B."/>
            <person name="Cannon C."/>
            <person name="Castanera R."/>
            <person name="Culley D."/>
            <person name="Daum C."/>
            <person name="Ezra D."/>
            <person name="Gonzalez J."/>
            <person name="Henrissat B."/>
            <person name="Kuo A."/>
            <person name="Liang C."/>
            <person name="Lipzen A."/>
            <person name="Lutzoni F."/>
            <person name="Magnuson J."/>
            <person name="Mondo S."/>
            <person name="Nolan M."/>
            <person name="Ohm R."/>
            <person name="Pangilinan J."/>
            <person name="Park H.-J."/>
            <person name="Ramirez L."/>
            <person name="Alfaro M."/>
            <person name="Sun H."/>
            <person name="Tritt A."/>
            <person name="Yoshinaga Y."/>
            <person name="Zwiers L.-H."/>
            <person name="Turgeon B."/>
            <person name="Goodwin S."/>
            <person name="Spatafora J."/>
            <person name="Crous P."/>
            <person name="Grigoriev I."/>
        </authorList>
    </citation>
    <scope>NUCLEOTIDE SEQUENCE</scope>
    <source>
        <strain evidence="1">CBS 123094</strain>
    </source>
</reference>
<keyword evidence="2" id="KW-1185">Reference proteome</keyword>
<sequence>MRCRWFLQGCRLTLFPISSQEGAYIHTGEGPIKLACLFAFWWLFWAGRDGWSISSYYHISLPRGKSACSVVSLSIGCVFISLRMGVESAGGK</sequence>
<dbReference type="Proteomes" id="UP000799779">
    <property type="component" value="Unassembled WGS sequence"/>
</dbReference>
<gene>
    <name evidence="1" type="ORF">P154DRAFT_122589</name>
</gene>
<accession>A0A6A5WUM4</accession>
<proteinExistence type="predicted"/>
<protein>
    <submittedName>
        <fullName evidence="1">Uncharacterized protein</fullName>
    </submittedName>
</protein>
<name>A0A6A5WUM4_9PLEO</name>
<dbReference type="AlphaFoldDB" id="A0A6A5WUM4"/>
<dbReference type="EMBL" id="ML977575">
    <property type="protein sequence ID" value="KAF2002775.1"/>
    <property type="molecule type" value="Genomic_DNA"/>
</dbReference>
<organism evidence="1 2">
    <name type="scientific">Amniculicola lignicola CBS 123094</name>
    <dbReference type="NCBI Taxonomy" id="1392246"/>
    <lineage>
        <taxon>Eukaryota</taxon>
        <taxon>Fungi</taxon>
        <taxon>Dikarya</taxon>
        <taxon>Ascomycota</taxon>
        <taxon>Pezizomycotina</taxon>
        <taxon>Dothideomycetes</taxon>
        <taxon>Pleosporomycetidae</taxon>
        <taxon>Pleosporales</taxon>
        <taxon>Amniculicolaceae</taxon>
        <taxon>Amniculicola</taxon>
    </lineage>
</organism>
<evidence type="ECO:0000313" key="1">
    <source>
        <dbReference type="EMBL" id="KAF2002775.1"/>
    </source>
</evidence>
<evidence type="ECO:0000313" key="2">
    <source>
        <dbReference type="Proteomes" id="UP000799779"/>
    </source>
</evidence>